<reference evidence="2 3" key="1">
    <citation type="submission" date="2023-09" db="EMBL/GenBank/DDBJ databases">
        <title>Description of three actinobacteria isolated from air of manufacturing shop in a pharmaceutical factory.</title>
        <authorList>
            <person name="Zhang D.-F."/>
        </authorList>
    </citation>
    <scope>NUCLEOTIDE SEQUENCE [LARGE SCALE GENOMIC DNA]</scope>
    <source>
        <strain evidence="2 3">LY-0111</strain>
    </source>
</reference>
<comment type="caution">
    <text evidence="2">The sequence shown here is derived from an EMBL/GenBank/DDBJ whole genome shotgun (WGS) entry which is preliminary data.</text>
</comment>
<dbReference type="RefSeq" id="WP_310549193.1">
    <property type="nucleotide sequence ID" value="NZ_JAVKGR010000018.1"/>
</dbReference>
<feature type="compositionally biased region" description="Low complexity" evidence="1">
    <location>
        <begin position="48"/>
        <end position="60"/>
    </location>
</feature>
<accession>A0ABU2DUM7</accession>
<evidence type="ECO:0000313" key="3">
    <source>
        <dbReference type="Proteomes" id="UP001251870"/>
    </source>
</evidence>
<dbReference type="InterPro" id="IPR011010">
    <property type="entry name" value="DNA_brk_join_enz"/>
</dbReference>
<feature type="compositionally biased region" description="Basic and acidic residues" evidence="1">
    <location>
        <begin position="63"/>
        <end position="74"/>
    </location>
</feature>
<organism evidence="2 3">
    <name type="scientific">Nesterenkonia aerolata</name>
    <dbReference type="NCBI Taxonomy" id="3074079"/>
    <lineage>
        <taxon>Bacteria</taxon>
        <taxon>Bacillati</taxon>
        <taxon>Actinomycetota</taxon>
        <taxon>Actinomycetes</taxon>
        <taxon>Micrococcales</taxon>
        <taxon>Micrococcaceae</taxon>
        <taxon>Nesterenkonia</taxon>
    </lineage>
</organism>
<evidence type="ECO:0008006" key="4">
    <source>
        <dbReference type="Google" id="ProtNLM"/>
    </source>
</evidence>
<evidence type="ECO:0000256" key="1">
    <source>
        <dbReference type="SAM" id="MobiDB-lite"/>
    </source>
</evidence>
<gene>
    <name evidence="2" type="ORF">RIL96_11635</name>
</gene>
<sequence length="465" mass="51767">MNAPELSSSETAELRCGLPGPWSDLLPLMLGPVAQRYVHWQHRPFPAELAEGPPAGFAPARARRADTGVRKRADADLLPQVETSRRREYRSHATPRGHGSYVTYGVAERGTNLLAEPRELTETEIADVHAYRPIADGVGENYGPIRDYVIRVVLNVGRYSAGHPKPTQSVVARYVDWAYRIMGTDLDDAEIFDRDLIAYYAINVVKDRAPKSYGAVRGRLLAVANRLLPADKRLVKLQSVPHQAYQAPYSAEEIESLKLWASSSSTPYMRHCCWVLLTYCLGAGLTPADLGTLRGRNIVETPEGVIIHVGGKNPRQVAVLAEWEDCAIVLAEAVEPDAYLFRPESHGGKHAITTDIINRTRTQAQRFGTRVNTKRMRITWYVRLLNSGVGLNTFIAAAGLKTPSSLDRVIPYLDEEPYEAAVAALRAYDAERKAQYREANRETCNQIRRERNALKKQMGIEGAQA</sequence>
<proteinExistence type="predicted"/>
<dbReference type="SUPFAM" id="SSF56349">
    <property type="entry name" value="DNA breaking-rejoining enzymes"/>
    <property type="match status" value="1"/>
</dbReference>
<name>A0ABU2DUM7_9MICC</name>
<keyword evidence="3" id="KW-1185">Reference proteome</keyword>
<evidence type="ECO:0000313" key="2">
    <source>
        <dbReference type="EMBL" id="MDR8020213.1"/>
    </source>
</evidence>
<protein>
    <recommendedName>
        <fullName evidence="4">Tyr recombinase domain-containing protein</fullName>
    </recommendedName>
</protein>
<feature type="region of interest" description="Disordered" evidence="1">
    <location>
        <begin position="48"/>
        <end position="74"/>
    </location>
</feature>
<dbReference type="EMBL" id="JAVKGR010000018">
    <property type="protein sequence ID" value="MDR8020213.1"/>
    <property type="molecule type" value="Genomic_DNA"/>
</dbReference>
<dbReference type="Proteomes" id="UP001251870">
    <property type="component" value="Unassembled WGS sequence"/>
</dbReference>